<sequence length="148" mass="17026">MMINSVKEMAEQFASSFILSELKEAALNLYKAPDRSFVKIGTNLQTIKVKEFMKVSMETGESSEIKRAMEYKLLTSANQFKDTEATQRVAERLVDEFELCLERFLNNEIDLVGKFFIDYEHNASTKELTCSICYEDIVAKNMIMICMS</sequence>
<evidence type="ECO:0000313" key="1">
    <source>
        <dbReference type="EMBL" id="QJX80476.1"/>
    </source>
</evidence>
<name>A0A6M6E487_PRIMG</name>
<dbReference type="AlphaFoldDB" id="A0A6M6E487"/>
<accession>A0A6M6E487</accession>
<gene>
    <name evidence="1" type="ORF">FDZ14_30780</name>
</gene>
<reference evidence="1 2" key="1">
    <citation type="submission" date="2019-10" db="EMBL/GenBank/DDBJ databases">
        <title>Complete genome sequences for adaption low water activity.</title>
        <authorList>
            <person name="Zhao L."/>
            <person name="Zhong J."/>
        </authorList>
    </citation>
    <scope>NUCLEOTIDE SEQUENCE [LARGE SCALE GENOMIC DNA]</scope>
    <source>
        <strain evidence="1 2">FDU301</strain>
        <plasmid evidence="2">pfdu301a</plasmid>
    </source>
</reference>
<keyword evidence="1" id="KW-0614">Plasmid</keyword>
<dbReference type="RefSeq" id="WP_171778467.1">
    <property type="nucleotide sequence ID" value="NZ_CP045273.1"/>
</dbReference>
<dbReference type="Proteomes" id="UP000501076">
    <property type="component" value="Plasmid pFDU301A"/>
</dbReference>
<dbReference type="EMBL" id="CP045273">
    <property type="protein sequence ID" value="QJX80476.1"/>
    <property type="molecule type" value="Genomic_DNA"/>
</dbReference>
<protein>
    <submittedName>
        <fullName evidence="1">Uncharacterized protein</fullName>
    </submittedName>
</protein>
<organism evidence="1 2">
    <name type="scientific">Priestia megaterium</name>
    <name type="common">Bacillus megaterium</name>
    <dbReference type="NCBI Taxonomy" id="1404"/>
    <lineage>
        <taxon>Bacteria</taxon>
        <taxon>Bacillati</taxon>
        <taxon>Bacillota</taxon>
        <taxon>Bacilli</taxon>
        <taxon>Bacillales</taxon>
        <taxon>Bacillaceae</taxon>
        <taxon>Priestia</taxon>
    </lineage>
</organism>
<evidence type="ECO:0000313" key="2">
    <source>
        <dbReference type="Proteomes" id="UP000501076"/>
    </source>
</evidence>
<proteinExistence type="predicted"/>
<geneLocation type="plasmid" evidence="2">
    <name>pfdu301a</name>
</geneLocation>